<dbReference type="AlphaFoldDB" id="R7ZL20"/>
<proteinExistence type="predicted"/>
<keyword evidence="2" id="KW-1185">Reference proteome</keyword>
<name>R7ZL20_9BACT</name>
<sequence length="41" mass="4754">MVDIGFGVKRLFGFRKVLKGFDGYSLILDIYRYCIGFQGFI</sequence>
<comment type="caution">
    <text evidence="1">The sequence shown here is derived from an EMBL/GenBank/DDBJ whole genome shotgun (WGS) entry which is preliminary data.</text>
</comment>
<protein>
    <submittedName>
        <fullName evidence="1">Uncharacterized protein</fullName>
    </submittedName>
</protein>
<dbReference type="STRING" id="1232681.ADIS_4743"/>
<dbReference type="Proteomes" id="UP000013909">
    <property type="component" value="Unassembled WGS sequence"/>
</dbReference>
<evidence type="ECO:0000313" key="2">
    <source>
        <dbReference type="Proteomes" id="UP000013909"/>
    </source>
</evidence>
<accession>R7ZL20</accession>
<organism evidence="1 2">
    <name type="scientific">Lunatimonas lonarensis</name>
    <dbReference type="NCBI Taxonomy" id="1232681"/>
    <lineage>
        <taxon>Bacteria</taxon>
        <taxon>Pseudomonadati</taxon>
        <taxon>Bacteroidota</taxon>
        <taxon>Cytophagia</taxon>
        <taxon>Cytophagales</taxon>
        <taxon>Cyclobacteriaceae</taxon>
    </lineage>
</organism>
<dbReference type="EMBL" id="AQHR01000122">
    <property type="protein sequence ID" value="EON74772.1"/>
    <property type="molecule type" value="Genomic_DNA"/>
</dbReference>
<evidence type="ECO:0000313" key="1">
    <source>
        <dbReference type="EMBL" id="EON74772.1"/>
    </source>
</evidence>
<reference evidence="1 2" key="1">
    <citation type="submission" date="2013-02" db="EMBL/GenBank/DDBJ databases">
        <title>A novel strain isolated from Lonar lake, Maharashtra, India.</title>
        <authorList>
            <person name="Singh A."/>
        </authorList>
    </citation>
    <scope>NUCLEOTIDE SEQUENCE [LARGE SCALE GENOMIC DNA]</scope>
    <source>
        <strain evidence="1 2">AK24</strain>
    </source>
</reference>
<gene>
    <name evidence="1" type="ORF">ADIS_4743</name>
</gene>